<feature type="transmembrane region" description="Helical" evidence="7">
    <location>
        <begin position="76"/>
        <end position="93"/>
    </location>
</feature>
<dbReference type="Proteomes" id="UP000017861">
    <property type="component" value="Unassembled WGS sequence"/>
</dbReference>
<evidence type="ECO:0000256" key="2">
    <source>
        <dbReference type="ARBA" id="ARBA00007293"/>
    </source>
</evidence>
<name>V5BLM4_TRYCR</name>
<dbReference type="Pfam" id="PF02991">
    <property type="entry name" value="ATG8"/>
    <property type="match status" value="1"/>
</dbReference>
<evidence type="ECO:0000313" key="8">
    <source>
        <dbReference type="EMBL" id="ESS68684.1"/>
    </source>
</evidence>
<evidence type="ECO:0000256" key="5">
    <source>
        <dbReference type="PIRSR" id="PIRSR604241-50"/>
    </source>
</evidence>
<protein>
    <recommendedName>
        <fullName evidence="6">Autophagy-related protein</fullName>
    </recommendedName>
</protein>
<feature type="transmembrane region" description="Helical" evidence="7">
    <location>
        <begin position="47"/>
        <end position="67"/>
    </location>
</feature>
<proteinExistence type="inferred from homology"/>
<dbReference type="Gene3D" id="3.10.20.90">
    <property type="entry name" value="Phosphatidylinositol 3-kinase Catalytic Subunit, Chain A, domain 1"/>
    <property type="match status" value="1"/>
</dbReference>
<evidence type="ECO:0000313" key="9">
    <source>
        <dbReference type="Proteomes" id="UP000017861"/>
    </source>
</evidence>
<accession>V5BLM4</accession>
<dbReference type="InterPro" id="IPR004241">
    <property type="entry name" value="Atg8-like"/>
</dbReference>
<sequence>MRLCLCFVSSHESIGMWGRGVKSESLPFSSVFLSYTHTHTHTRRCFFIVGPCLFSYFSLFSPPALVVSSRCGRRELLLLAAYATIDLFFSLLYRQIIYISLHTYIIIQPFVPVVSIYICLVRCTPCRLRIYTYIHIHMPRKYRYQRTHTFAERQKEVATIRGRFPQHVPVVCEPASIDTVLSAGPISDRCRLLRDLDCSKFLVPGDASMQQLMVLLRSRLVLDAEQAIFLFIDDAVLPNSACVGDLYAQRKDADGFLYMTYSIESAFGCAAVRRN</sequence>
<dbReference type="OrthoDB" id="6738456at2759"/>
<keyword evidence="7" id="KW-0812">Transmembrane</keyword>
<evidence type="ECO:0000256" key="3">
    <source>
        <dbReference type="ARBA" id="ARBA00023136"/>
    </source>
</evidence>
<dbReference type="GO" id="GO:0006914">
    <property type="term" value="P:autophagy"/>
    <property type="evidence" value="ECO:0007669"/>
    <property type="project" value="UniProtKB-KW"/>
</dbReference>
<keyword evidence="6" id="KW-0072">Autophagy</keyword>
<evidence type="ECO:0000256" key="7">
    <source>
        <dbReference type="SAM" id="Phobius"/>
    </source>
</evidence>
<dbReference type="EMBL" id="AYLP01000018">
    <property type="protein sequence ID" value="ESS68684.1"/>
    <property type="molecule type" value="Genomic_DNA"/>
</dbReference>
<comment type="similarity">
    <text evidence="2 6">Belongs to the ATG8 family.</text>
</comment>
<dbReference type="GO" id="GO:0016020">
    <property type="term" value="C:membrane"/>
    <property type="evidence" value="ECO:0007669"/>
    <property type="project" value="UniProtKB-SubCell"/>
</dbReference>
<dbReference type="PANTHER" id="PTHR10969">
    <property type="entry name" value="MICROTUBULE-ASSOCIATED PROTEINS 1A/1B LIGHT CHAIN 3-RELATED"/>
    <property type="match status" value="1"/>
</dbReference>
<reference evidence="8 9" key="1">
    <citation type="journal article" date="2014" name="Genome Announc.">
        <title>Trypanosoma cruzi Clone Dm28c Draft Genome Sequence.</title>
        <authorList>
            <person name="Grisard E.C."/>
            <person name="Teixeira S.M."/>
            <person name="de Almeida L.G."/>
            <person name="Stoco P.H."/>
            <person name="Gerber A.L."/>
            <person name="Talavera-Lopez C."/>
            <person name="Lima O.C."/>
            <person name="Andersson B."/>
            <person name="de Vasconcelos A.T."/>
        </authorList>
    </citation>
    <scope>NUCLEOTIDE SEQUENCE [LARGE SCALE GENOMIC DNA]</scope>
    <source>
        <strain evidence="8 9">Dm28c</strain>
    </source>
</reference>
<dbReference type="AlphaFoldDB" id="V5BLM4"/>
<feature type="transmembrane region" description="Helical" evidence="7">
    <location>
        <begin position="99"/>
        <end position="120"/>
    </location>
</feature>
<comment type="subcellular location">
    <subcellularLocation>
        <location evidence="1">Membrane</location>
    </subcellularLocation>
</comment>
<dbReference type="VEuPathDB" id="TriTrypDB:TCDM_02633"/>
<evidence type="ECO:0000256" key="6">
    <source>
        <dbReference type="RuleBase" id="RU004384"/>
    </source>
</evidence>
<dbReference type="SMR" id="V5BLM4"/>
<feature type="lipid moiety-binding region" description="Phosphatidylserine amidated glycine; alternate" evidence="5">
    <location>
        <position position="268"/>
    </location>
</feature>
<keyword evidence="7" id="KW-1133">Transmembrane helix</keyword>
<keyword evidence="4 5" id="KW-0449">Lipoprotein</keyword>
<keyword evidence="3 7" id="KW-0472">Membrane</keyword>
<evidence type="ECO:0000256" key="4">
    <source>
        <dbReference type="ARBA" id="ARBA00023288"/>
    </source>
</evidence>
<comment type="caution">
    <text evidence="8">The sequence shown here is derived from an EMBL/GenBank/DDBJ whole genome shotgun (WGS) entry which is preliminary data.</text>
</comment>
<dbReference type="InterPro" id="IPR029071">
    <property type="entry name" value="Ubiquitin-like_domsf"/>
</dbReference>
<evidence type="ECO:0000256" key="1">
    <source>
        <dbReference type="ARBA" id="ARBA00004370"/>
    </source>
</evidence>
<organism evidence="8 9">
    <name type="scientific">Trypanosoma cruzi Dm28c</name>
    <dbReference type="NCBI Taxonomy" id="1416333"/>
    <lineage>
        <taxon>Eukaryota</taxon>
        <taxon>Discoba</taxon>
        <taxon>Euglenozoa</taxon>
        <taxon>Kinetoplastea</taxon>
        <taxon>Metakinetoplastina</taxon>
        <taxon>Trypanosomatida</taxon>
        <taxon>Trypanosomatidae</taxon>
        <taxon>Trypanosoma</taxon>
        <taxon>Schizotrypanum</taxon>
    </lineage>
</organism>
<dbReference type="SUPFAM" id="SSF54236">
    <property type="entry name" value="Ubiquitin-like"/>
    <property type="match status" value="1"/>
</dbReference>
<gene>
    <name evidence="8" type="ORF">TCDM_02633</name>
</gene>